<name>A0A150GKK4_GONPE</name>
<protein>
    <submittedName>
        <fullName evidence="2">Uncharacterized protein</fullName>
    </submittedName>
</protein>
<comment type="caution">
    <text evidence="2">The sequence shown here is derived from an EMBL/GenBank/DDBJ whole genome shotgun (WGS) entry which is preliminary data.</text>
</comment>
<feature type="transmembrane region" description="Helical" evidence="1">
    <location>
        <begin position="20"/>
        <end position="38"/>
    </location>
</feature>
<dbReference type="OrthoDB" id="525883at2759"/>
<organism evidence="2 3">
    <name type="scientific">Gonium pectorale</name>
    <name type="common">Green alga</name>
    <dbReference type="NCBI Taxonomy" id="33097"/>
    <lineage>
        <taxon>Eukaryota</taxon>
        <taxon>Viridiplantae</taxon>
        <taxon>Chlorophyta</taxon>
        <taxon>core chlorophytes</taxon>
        <taxon>Chlorophyceae</taxon>
        <taxon>CS clade</taxon>
        <taxon>Chlamydomonadales</taxon>
        <taxon>Volvocaceae</taxon>
        <taxon>Gonium</taxon>
    </lineage>
</organism>
<dbReference type="AlphaFoldDB" id="A0A150GKK4"/>
<gene>
    <name evidence="2" type="ORF">GPECTOR_17g893</name>
</gene>
<sequence length="209" mass="23177">MNAIDDLSINAKNLDRINPALVATAIAYLVVALVIYVMSLWRSFIEAAHDATGTPSRGAVAFMVFGVILTSGWWLVLMWLMLLLMGNTVWAAVIYVTEQAIDQARQDLVTFGSPTWLPSSKLPCPGQCLDLTTFAFISSELKVRMREKLSKSQSAFQGAYDYSIAVLAGNWGMLVAASLLIMNYVCQFAHTKRERELLMRVSSRPYLTA</sequence>
<accession>A0A150GKK4</accession>
<dbReference type="Proteomes" id="UP000075714">
    <property type="component" value="Unassembled WGS sequence"/>
</dbReference>
<reference evidence="3" key="1">
    <citation type="journal article" date="2016" name="Nat. Commun.">
        <title>The Gonium pectorale genome demonstrates co-option of cell cycle regulation during the evolution of multicellularity.</title>
        <authorList>
            <person name="Hanschen E.R."/>
            <person name="Marriage T.N."/>
            <person name="Ferris P.J."/>
            <person name="Hamaji T."/>
            <person name="Toyoda A."/>
            <person name="Fujiyama A."/>
            <person name="Neme R."/>
            <person name="Noguchi H."/>
            <person name="Minakuchi Y."/>
            <person name="Suzuki M."/>
            <person name="Kawai-Toyooka H."/>
            <person name="Smith D.R."/>
            <person name="Sparks H."/>
            <person name="Anderson J."/>
            <person name="Bakaric R."/>
            <person name="Luria V."/>
            <person name="Karger A."/>
            <person name="Kirschner M.W."/>
            <person name="Durand P.M."/>
            <person name="Michod R.E."/>
            <person name="Nozaki H."/>
            <person name="Olson B.J."/>
        </authorList>
    </citation>
    <scope>NUCLEOTIDE SEQUENCE [LARGE SCALE GENOMIC DNA]</scope>
    <source>
        <strain evidence="3">NIES-2863</strain>
    </source>
</reference>
<keyword evidence="1" id="KW-0472">Membrane</keyword>
<dbReference type="EMBL" id="LSYV01000018">
    <property type="protein sequence ID" value="KXZ50255.1"/>
    <property type="molecule type" value="Genomic_DNA"/>
</dbReference>
<evidence type="ECO:0000256" key="1">
    <source>
        <dbReference type="SAM" id="Phobius"/>
    </source>
</evidence>
<evidence type="ECO:0000313" key="2">
    <source>
        <dbReference type="EMBL" id="KXZ50255.1"/>
    </source>
</evidence>
<proteinExistence type="predicted"/>
<keyword evidence="1" id="KW-1133">Transmembrane helix</keyword>
<evidence type="ECO:0000313" key="3">
    <source>
        <dbReference type="Proteomes" id="UP000075714"/>
    </source>
</evidence>
<feature type="transmembrane region" description="Helical" evidence="1">
    <location>
        <begin position="162"/>
        <end position="185"/>
    </location>
</feature>
<keyword evidence="1" id="KW-0812">Transmembrane</keyword>
<feature type="transmembrane region" description="Helical" evidence="1">
    <location>
        <begin position="59"/>
        <end position="82"/>
    </location>
</feature>
<keyword evidence="3" id="KW-1185">Reference proteome</keyword>